<sequence>QQPTVDNLLHNIKSMVKGLHDLDVNCLQVVKNKLEHALKEVRRPERDF</sequence>
<name>A0A9N9AVM2_9GLOM</name>
<proteinExistence type="predicted"/>
<accession>A0A9N9AVM2</accession>
<dbReference type="Proteomes" id="UP000789396">
    <property type="component" value="Unassembled WGS sequence"/>
</dbReference>
<organism evidence="1 2">
    <name type="scientific">Racocetra fulgida</name>
    <dbReference type="NCBI Taxonomy" id="60492"/>
    <lineage>
        <taxon>Eukaryota</taxon>
        <taxon>Fungi</taxon>
        <taxon>Fungi incertae sedis</taxon>
        <taxon>Mucoromycota</taxon>
        <taxon>Glomeromycotina</taxon>
        <taxon>Glomeromycetes</taxon>
        <taxon>Diversisporales</taxon>
        <taxon>Gigasporaceae</taxon>
        <taxon>Racocetra</taxon>
    </lineage>
</organism>
<feature type="non-terminal residue" evidence="1">
    <location>
        <position position="1"/>
    </location>
</feature>
<keyword evidence="2" id="KW-1185">Reference proteome</keyword>
<dbReference type="EMBL" id="CAJVPZ010004353">
    <property type="protein sequence ID" value="CAG8545021.1"/>
    <property type="molecule type" value="Genomic_DNA"/>
</dbReference>
<evidence type="ECO:0000313" key="2">
    <source>
        <dbReference type="Proteomes" id="UP000789396"/>
    </source>
</evidence>
<reference evidence="1" key="1">
    <citation type="submission" date="2021-06" db="EMBL/GenBank/DDBJ databases">
        <authorList>
            <person name="Kallberg Y."/>
            <person name="Tangrot J."/>
            <person name="Rosling A."/>
        </authorList>
    </citation>
    <scope>NUCLEOTIDE SEQUENCE</scope>
    <source>
        <strain evidence="1">IN212</strain>
    </source>
</reference>
<dbReference type="AlphaFoldDB" id="A0A9N9AVM2"/>
<evidence type="ECO:0000313" key="1">
    <source>
        <dbReference type="EMBL" id="CAG8545021.1"/>
    </source>
</evidence>
<gene>
    <name evidence="1" type="ORF">RFULGI_LOCUS4392</name>
</gene>
<protein>
    <submittedName>
        <fullName evidence="1">10991_t:CDS:1</fullName>
    </submittedName>
</protein>
<comment type="caution">
    <text evidence="1">The sequence shown here is derived from an EMBL/GenBank/DDBJ whole genome shotgun (WGS) entry which is preliminary data.</text>
</comment>